<dbReference type="InterPro" id="IPR025232">
    <property type="entry name" value="DUF4174"/>
</dbReference>
<evidence type="ECO:0000256" key="1">
    <source>
        <dbReference type="ARBA" id="ARBA00022729"/>
    </source>
</evidence>
<dbReference type="AlphaFoldDB" id="A0A1G1T8F8"/>
<dbReference type="STRING" id="1908236.BEN48_12015"/>
<evidence type="ECO:0000259" key="2">
    <source>
        <dbReference type="Pfam" id="PF13778"/>
    </source>
</evidence>
<accession>A0A1G1T8F8</accession>
<keyword evidence="1" id="KW-0732">Signal</keyword>
<evidence type="ECO:0000313" key="4">
    <source>
        <dbReference type="Proteomes" id="UP000177791"/>
    </source>
</evidence>
<dbReference type="Pfam" id="PF13778">
    <property type="entry name" value="DUF4174"/>
    <property type="match status" value="1"/>
</dbReference>
<dbReference type="EMBL" id="MDZC01000045">
    <property type="protein sequence ID" value="OGX87114.1"/>
    <property type="molecule type" value="Genomic_DNA"/>
</dbReference>
<evidence type="ECO:0000313" key="3">
    <source>
        <dbReference type="EMBL" id="OGX87114.1"/>
    </source>
</evidence>
<dbReference type="Proteomes" id="UP000177791">
    <property type="component" value="Unassembled WGS sequence"/>
</dbReference>
<proteinExistence type="predicted"/>
<gene>
    <name evidence="3" type="ORF">BEN48_12015</name>
</gene>
<protein>
    <recommendedName>
        <fullName evidence="2">DUF4174 domain-containing protein</fullName>
    </recommendedName>
</protein>
<name>A0A1G1T8F8_9BACT</name>
<sequence length="123" mass="13669">MGAQQYGSGSLEQTLRRHHWQKRVLLVAAPTPAHPDFKAQKALLATRDFLVLDVVYTRLSDADKQFLAQKTGVSPRSFSAVLIGKDGGVKLKSARPMAPATLFGTVDKMPMRRQEMRRGVVQH</sequence>
<feature type="domain" description="DUF4174" evidence="2">
    <location>
        <begin position="15"/>
        <end position="115"/>
    </location>
</feature>
<reference evidence="3 4" key="1">
    <citation type="submission" date="2016-08" db="EMBL/GenBank/DDBJ databases">
        <title>Hymenobacter coccineus sp. nov., Hymenobacter lapidarius sp. nov. and Hymenobacter glacialis sp. nov., isolated from Antarctic soil.</title>
        <authorList>
            <person name="Sedlacek I."/>
            <person name="Kralova S."/>
            <person name="Kyrova K."/>
            <person name="Maslanova I."/>
            <person name="Stankova E."/>
            <person name="Vrbovska V."/>
            <person name="Nemec M."/>
            <person name="Bartak M."/>
            <person name="Svec P."/>
            <person name="Busse H.-J."/>
            <person name="Pantucek R."/>
        </authorList>
    </citation>
    <scope>NUCLEOTIDE SEQUENCE [LARGE SCALE GENOMIC DNA]</scope>
    <source>
        <strain evidence="3 4">CCM 8648</strain>
    </source>
</reference>
<keyword evidence="4" id="KW-1185">Reference proteome</keyword>
<comment type="caution">
    <text evidence="3">The sequence shown here is derived from an EMBL/GenBank/DDBJ whole genome shotgun (WGS) entry which is preliminary data.</text>
</comment>
<organism evidence="3 4">
    <name type="scientific">Hymenobacter glacialis</name>
    <dbReference type="NCBI Taxonomy" id="1908236"/>
    <lineage>
        <taxon>Bacteria</taxon>
        <taxon>Pseudomonadati</taxon>
        <taxon>Bacteroidota</taxon>
        <taxon>Cytophagia</taxon>
        <taxon>Cytophagales</taxon>
        <taxon>Hymenobacteraceae</taxon>
        <taxon>Hymenobacter</taxon>
    </lineage>
</organism>